<organism evidence="1 2">
    <name type="scientific">Pseudomonas fluorescens</name>
    <dbReference type="NCBI Taxonomy" id="294"/>
    <lineage>
        <taxon>Bacteria</taxon>
        <taxon>Pseudomonadati</taxon>
        <taxon>Pseudomonadota</taxon>
        <taxon>Gammaproteobacteria</taxon>
        <taxon>Pseudomonadales</taxon>
        <taxon>Pseudomonadaceae</taxon>
        <taxon>Pseudomonas</taxon>
    </lineage>
</organism>
<gene>
    <name evidence="1" type="ORF">PS685_01879</name>
</gene>
<protein>
    <submittedName>
        <fullName evidence="1">Uncharacterized protein</fullName>
    </submittedName>
</protein>
<sequence>MGIFFEPYQAESCCLCGSGESLTGEHKIKASVLRKIFGTDAMVIGNFDGESIPRSAQGPKSRAFHFSARMCSLCNGARTQASDREFDRFHALVSSFLSEGREPSSVFSSPHYGSDSEEYLNVFRYFSKLLCCHVAESCGPRPLEACEFAIGKARRNIVFLHIDADPTYEAYRDTIGEHKFAGHGGLIVPFDSKTQNPTSFRSSISIGAVRYIFWVRFEPIVGVELRAFHHEFWRKCEAAYQVALKNPLSDEQRHRLGI</sequence>
<dbReference type="EMBL" id="CABVHO010000014">
    <property type="protein sequence ID" value="VVN55460.1"/>
    <property type="molecule type" value="Genomic_DNA"/>
</dbReference>
<accession>A0A5E6YNK7</accession>
<name>A0A5E6YNK7_PSEFL</name>
<dbReference type="Proteomes" id="UP000326437">
    <property type="component" value="Unassembled WGS sequence"/>
</dbReference>
<reference evidence="1 2" key="1">
    <citation type="submission" date="2019-09" db="EMBL/GenBank/DDBJ databases">
        <authorList>
            <person name="Chandra G."/>
            <person name="Truman W A."/>
        </authorList>
    </citation>
    <scope>NUCLEOTIDE SEQUENCE [LARGE SCALE GENOMIC DNA]</scope>
    <source>
        <strain evidence="1">PS685</strain>
    </source>
</reference>
<evidence type="ECO:0000313" key="2">
    <source>
        <dbReference type="Proteomes" id="UP000326437"/>
    </source>
</evidence>
<dbReference type="AlphaFoldDB" id="A0A5E6YNK7"/>
<proteinExistence type="predicted"/>
<evidence type="ECO:0000313" key="1">
    <source>
        <dbReference type="EMBL" id="VVN55460.1"/>
    </source>
</evidence>